<evidence type="ECO:0000259" key="9">
    <source>
        <dbReference type="Pfam" id="PF00924"/>
    </source>
</evidence>
<dbReference type="InterPro" id="IPR049142">
    <property type="entry name" value="MS_channel_1st"/>
</dbReference>
<evidence type="ECO:0000256" key="2">
    <source>
        <dbReference type="ARBA" id="ARBA00008017"/>
    </source>
</evidence>
<sequence length="289" mass="31996">MELLFSFNQLGEKITHYNWTALFVKLGIIFVKLIAIYIVYLIVKAFGNKVITTGFTQYKNRNNVSEARAHTLESLTKNIFSYILIFIFFVTVLQVFNIQVTAILAGAGIVGLAIGFGAQGLVSDFVTGFFILLERQVEVGDYVSTGNFSGIVENVGIRTTHIRGFDGTLHFVPNREITSLSNHSRGNMRALVDIGISYEDDIDKAITVLQELCDKIASEDTNIVDGPNVLGVQSLGSSDVVLRIIAKTANGEQWGVERKLRKAIKETLDANGIDIPYPHQVYIEKNTSQ</sequence>
<evidence type="ECO:0000259" key="11">
    <source>
        <dbReference type="Pfam" id="PF21088"/>
    </source>
</evidence>
<keyword evidence="4 8" id="KW-0812">Transmembrane</keyword>
<dbReference type="PANTHER" id="PTHR30460">
    <property type="entry name" value="MODERATE CONDUCTANCE MECHANOSENSITIVE CHANNEL YBIO"/>
    <property type="match status" value="1"/>
</dbReference>
<dbReference type="SUPFAM" id="SSF50182">
    <property type="entry name" value="Sm-like ribonucleoproteins"/>
    <property type="match status" value="1"/>
</dbReference>
<keyword evidence="6 8" id="KW-0472">Membrane</keyword>
<dbReference type="InterPro" id="IPR011014">
    <property type="entry name" value="MscS_channel_TM-2"/>
</dbReference>
<gene>
    <name evidence="12" type="ORF">DFR59_101294</name>
</gene>
<evidence type="ECO:0000256" key="4">
    <source>
        <dbReference type="ARBA" id="ARBA00022692"/>
    </source>
</evidence>
<dbReference type="InterPro" id="IPR049278">
    <property type="entry name" value="MS_channel_C"/>
</dbReference>
<dbReference type="InterPro" id="IPR045276">
    <property type="entry name" value="YbiO_bact"/>
</dbReference>
<feature type="transmembrane region" description="Helical" evidence="8">
    <location>
        <begin position="20"/>
        <end position="43"/>
    </location>
</feature>
<comment type="function">
    <text evidence="7">May play a role in resistance to osmotic downshock.</text>
</comment>
<evidence type="ECO:0000256" key="6">
    <source>
        <dbReference type="ARBA" id="ARBA00023136"/>
    </source>
</evidence>
<comment type="similarity">
    <text evidence="2">Belongs to the MscS (TC 1.A.23) family.</text>
</comment>
<dbReference type="SUPFAM" id="SSF82861">
    <property type="entry name" value="Mechanosensitive channel protein MscS (YggB), transmembrane region"/>
    <property type="match status" value="1"/>
</dbReference>
<accession>A0A370GVC8</accession>
<feature type="transmembrane region" description="Helical" evidence="8">
    <location>
        <begin position="79"/>
        <end position="96"/>
    </location>
</feature>
<dbReference type="InterPro" id="IPR006685">
    <property type="entry name" value="MscS_channel_2nd"/>
</dbReference>
<organism evidence="12 13">
    <name type="scientific">Falsibacillus pallidus</name>
    <dbReference type="NCBI Taxonomy" id="493781"/>
    <lineage>
        <taxon>Bacteria</taxon>
        <taxon>Bacillati</taxon>
        <taxon>Bacillota</taxon>
        <taxon>Bacilli</taxon>
        <taxon>Bacillales</taxon>
        <taxon>Bacillaceae</taxon>
        <taxon>Falsibacillus</taxon>
    </lineage>
</organism>
<keyword evidence="5 8" id="KW-1133">Transmembrane helix</keyword>
<dbReference type="InterPro" id="IPR011066">
    <property type="entry name" value="MscS_channel_C_sf"/>
</dbReference>
<dbReference type="AlphaFoldDB" id="A0A370GVC8"/>
<evidence type="ECO:0000256" key="8">
    <source>
        <dbReference type="SAM" id="Phobius"/>
    </source>
</evidence>
<dbReference type="InterPro" id="IPR010920">
    <property type="entry name" value="LSM_dom_sf"/>
</dbReference>
<feature type="transmembrane region" description="Helical" evidence="8">
    <location>
        <begin position="102"/>
        <end position="133"/>
    </location>
</feature>
<name>A0A370GVC8_9BACI</name>
<dbReference type="FunFam" id="2.30.30.60:FF:000001">
    <property type="entry name" value="MscS Mechanosensitive ion channel"/>
    <property type="match status" value="1"/>
</dbReference>
<dbReference type="Gene3D" id="1.10.287.1260">
    <property type="match status" value="1"/>
</dbReference>
<proteinExistence type="inferred from homology"/>
<evidence type="ECO:0000313" key="13">
    <source>
        <dbReference type="Proteomes" id="UP000255326"/>
    </source>
</evidence>
<dbReference type="Pfam" id="PF00924">
    <property type="entry name" value="MS_channel_2nd"/>
    <property type="match status" value="1"/>
</dbReference>
<feature type="domain" description="Mechanosensitive ion channel MscS" evidence="9">
    <location>
        <begin position="121"/>
        <end position="185"/>
    </location>
</feature>
<protein>
    <submittedName>
        <fullName evidence="12">Small conductance mechanosensitive channel</fullName>
    </submittedName>
</protein>
<dbReference type="FunFam" id="3.30.70.100:FF:000018">
    <property type="entry name" value="MscS mechanosensitive ion channel"/>
    <property type="match status" value="1"/>
</dbReference>
<feature type="domain" description="Mechanosensitive ion channel MscS C-terminal" evidence="10">
    <location>
        <begin position="192"/>
        <end position="275"/>
    </location>
</feature>
<dbReference type="InterPro" id="IPR023408">
    <property type="entry name" value="MscS_beta-dom_sf"/>
</dbReference>
<dbReference type="Gene3D" id="3.30.70.100">
    <property type="match status" value="1"/>
</dbReference>
<keyword evidence="13" id="KW-1185">Reference proteome</keyword>
<comment type="caution">
    <text evidence="12">The sequence shown here is derived from an EMBL/GenBank/DDBJ whole genome shotgun (WGS) entry which is preliminary data.</text>
</comment>
<evidence type="ECO:0000256" key="3">
    <source>
        <dbReference type="ARBA" id="ARBA00022475"/>
    </source>
</evidence>
<keyword evidence="3" id="KW-1003">Cell membrane</keyword>
<evidence type="ECO:0000256" key="7">
    <source>
        <dbReference type="ARBA" id="ARBA00059688"/>
    </source>
</evidence>
<dbReference type="GO" id="GO:0005886">
    <property type="term" value="C:plasma membrane"/>
    <property type="evidence" value="ECO:0007669"/>
    <property type="project" value="UniProtKB-SubCell"/>
</dbReference>
<dbReference type="SUPFAM" id="SSF82689">
    <property type="entry name" value="Mechanosensitive channel protein MscS (YggB), C-terminal domain"/>
    <property type="match status" value="1"/>
</dbReference>
<dbReference type="EMBL" id="QQAY01000001">
    <property type="protein sequence ID" value="RDI47635.1"/>
    <property type="molecule type" value="Genomic_DNA"/>
</dbReference>
<evidence type="ECO:0000256" key="5">
    <source>
        <dbReference type="ARBA" id="ARBA00022989"/>
    </source>
</evidence>
<dbReference type="Gene3D" id="2.30.30.60">
    <property type="match status" value="1"/>
</dbReference>
<dbReference type="PANTHER" id="PTHR30460:SF0">
    <property type="entry name" value="MODERATE CONDUCTANCE MECHANOSENSITIVE CHANNEL YBIO"/>
    <property type="match status" value="1"/>
</dbReference>
<dbReference type="Pfam" id="PF21082">
    <property type="entry name" value="MS_channel_3rd"/>
    <property type="match status" value="1"/>
</dbReference>
<dbReference type="FunFam" id="1.10.287.1260:FF:000005">
    <property type="entry name" value="Mechanosensitive ion channel family protein"/>
    <property type="match status" value="1"/>
</dbReference>
<evidence type="ECO:0000313" key="12">
    <source>
        <dbReference type="EMBL" id="RDI47635.1"/>
    </source>
</evidence>
<evidence type="ECO:0000256" key="1">
    <source>
        <dbReference type="ARBA" id="ARBA00004651"/>
    </source>
</evidence>
<evidence type="ECO:0000259" key="10">
    <source>
        <dbReference type="Pfam" id="PF21082"/>
    </source>
</evidence>
<reference evidence="12 13" key="1">
    <citation type="submission" date="2018-07" db="EMBL/GenBank/DDBJ databases">
        <title>Genomic Encyclopedia of Type Strains, Phase IV (KMG-IV): sequencing the most valuable type-strain genomes for metagenomic binning, comparative biology and taxonomic classification.</title>
        <authorList>
            <person name="Goeker M."/>
        </authorList>
    </citation>
    <scope>NUCLEOTIDE SEQUENCE [LARGE SCALE GENOMIC DNA]</scope>
    <source>
        <strain evidence="12 13">DSM 25281</strain>
    </source>
</reference>
<dbReference type="RefSeq" id="WP_425454681.1">
    <property type="nucleotide sequence ID" value="NZ_QQAY01000001.1"/>
</dbReference>
<comment type="subcellular location">
    <subcellularLocation>
        <location evidence="1">Cell membrane</location>
        <topology evidence="1">Multi-pass membrane protein</topology>
    </subcellularLocation>
</comment>
<dbReference type="Pfam" id="PF21088">
    <property type="entry name" value="MS_channel_1st"/>
    <property type="match status" value="1"/>
</dbReference>
<dbReference type="GO" id="GO:0008381">
    <property type="term" value="F:mechanosensitive monoatomic ion channel activity"/>
    <property type="evidence" value="ECO:0007669"/>
    <property type="project" value="InterPro"/>
</dbReference>
<dbReference type="Proteomes" id="UP000255326">
    <property type="component" value="Unassembled WGS sequence"/>
</dbReference>
<feature type="domain" description="Mechanosensitive ion channel transmembrane helices 2/3" evidence="11">
    <location>
        <begin position="78"/>
        <end position="119"/>
    </location>
</feature>